<dbReference type="EC" id="2.4.1.207" evidence="8"/>
<evidence type="ECO:0000313" key="12">
    <source>
        <dbReference type="Proteomes" id="UP001408789"/>
    </source>
</evidence>
<gene>
    <name evidence="11" type="ORF">SSX86_000781</name>
</gene>
<dbReference type="Gene3D" id="2.60.120.200">
    <property type="match status" value="1"/>
</dbReference>
<reference evidence="11 12" key="1">
    <citation type="submission" date="2024-04" db="EMBL/GenBank/DDBJ databases">
        <title>The reference genome of an endangered Asteraceae, Deinandra increscens subsp. villosa, native to the Central Coast of California.</title>
        <authorList>
            <person name="Guilliams M."/>
            <person name="Hasenstab-Lehman K."/>
            <person name="Meyer R."/>
            <person name="Mcevoy S."/>
        </authorList>
    </citation>
    <scope>NUCLEOTIDE SEQUENCE [LARGE SCALE GENOMIC DNA]</scope>
    <source>
        <tissue evidence="11">Leaf</tissue>
    </source>
</reference>
<feature type="transmembrane region" description="Helical" evidence="9">
    <location>
        <begin position="63"/>
        <end position="91"/>
    </location>
</feature>
<dbReference type="InterPro" id="IPR008263">
    <property type="entry name" value="GH16_AS"/>
</dbReference>
<evidence type="ECO:0000256" key="1">
    <source>
        <dbReference type="ARBA" id="ARBA00022679"/>
    </source>
</evidence>
<evidence type="ECO:0000256" key="7">
    <source>
        <dbReference type="PIRSR" id="PIRSR005604-2"/>
    </source>
</evidence>
<dbReference type="PANTHER" id="PTHR31062">
    <property type="entry name" value="XYLOGLUCAN ENDOTRANSGLUCOSYLASE/HYDROLASE PROTEIN 8-RELATED"/>
    <property type="match status" value="1"/>
</dbReference>
<feature type="active site" description="Proton donor" evidence="6">
    <location>
        <position position="168"/>
    </location>
</feature>
<dbReference type="InterPro" id="IPR044791">
    <property type="entry name" value="Beta-glucanase/XTH"/>
</dbReference>
<dbReference type="Pfam" id="PF00722">
    <property type="entry name" value="Glyco_hydro_16"/>
    <property type="match status" value="1"/>
</dbReference>
<dbReference type="GO" id="GO:0004553">
    <property type="term" value="F:hydrolase activity, hydrolyzing O-glycosyl compounds"/>
    <property type="evidence" value="ECO:0007669"/>
    <property type="project" value="InterPro"/>
</dbReference>
<dbReference type="PROSITE" id="PS51762">
    <property type="entry name" value="GH16_2"/>
    <property type="match status" value="1"/>
</dbReference>
<keyword evidence="3" id="KW-1015">Disulfide bond</keyword>
<dbReference type="InterPro" id="IPR000757">
    <property type="entry name" value="Beta-glucanase-like"/>
</dbReference>
<dbReference type="InterPro" id="IPR016455">
    <property type="entry name" value="XTH"/>
</dbReference>
<sequence>MIAFLDAHGMKAKQTAALLLMPEYRINIRCFLLHHIQPHHTYINYHFLTNHSHHVSFNLSHKLITMTMASCAIALATISCLIVAACAGSFYDEMDITFGGERAKILNGGQDLSLSLDQYSGSGFQSKNEYLFGRFDMQLKLVPGNSAGTVTTFYLSSQGAGHDEIDFEFLGNSTGNPYTIHTNVFSQGKGDKEQQFHLWFDPTTAFHTYTILWNSQRIIFLIDNIPVRVFNNHEAAGIPFPKSQPMRVYASLWNADDWATQGGRVKTDWTNAPFTANYRKFNASADKVGPNSKSTTSVNDNQAWRTQGVDAAGRNRIRWVQNKHMIYNYCNDYARFSNGVPNECKRSRFL</sequence>
<dbReference type="GO" id="GO:0010411">
    <property type="term" value="P:xyloglucan metabolic process"/>
    <property type="evidence" value="ECO:0007669"/>
    <property type="project" value="InterPro"/>
</dbReference>
<dbReference type="FunFam" id="2.60.120.200:FF:000025">
    <property type="entry name" value="Xyloglucan endotransglucosylase/hydrolase"/>
    <property type="match status" value="1"/>
</dbReference>
<feature type="domain" description="GH16" evidence="10">
    <location>
        <begin position="76"/>
        <end position="278"/>
    </location>
</feature>
<dbReference type="GO" id="GO:0071555">
    <property type="term" value="P:cell wall organization"/>
    <property type="evidence" value="ECO:0007669"/>
    <property type="project" value="UniProtKB-KW"/>
</dbReference>
<keyword evidence="8" id="KW-0961">Cell wall biogenesis/degradation</keyword>
<accession>A0AAP0HBW3</accession>
<dbReference type="GO" id="GO:0048046">
    <property type="term" value="C:apoplast"/>
    <property type="evidence" value="ECO:0007669"/>
    <property type="project" value="UniProtKB-SubCell"/>
</dbReference>
<keyword evidence="9" id="KW-0472">Membrane</keyword>
<evidence type="ECO:0000256" key="3">
    <source>
        <dbReference type="ARBA" id="ARBA00023157"/>
    </source>
</evidence>
<keyword evidence="12" id="KW-1185">Reference proteome</keyword>
<dbReference type="Proteomes" id="UP001408789">
    <property type="component" value="Unassembled WGS sequence"/>
</dbReference>
<feature type="glycosylation site" description="N-linked (GlcNAc...) asparagine" evidence="7">
    <location>
        <position position="172"/>
    </location>
</feature>
<evidence type="ECO:0000259" key="10">
    <source>
        <dbReference type="PROSITE" id="PS51762"/>
    </source>
</evidence>
<dbReference type="Pfam" id="PF06955">
    <property type="entry name" value="XET_C"/>
    <property type="match status" value="1"/>
</dbReference>
<dbReference type="SUPFAM" id="SSF49899">
    <property type="entry name" value="Concanavalin A-like lectins/glucanases"/>
    <property type="match status" value="1"/>
</dbReference>
<keyword evidence="9" id="KW-0812">Transmembrane</keyword>
<dbReference type="GO" id="GO:0042546">
    <property type="term" value="P:cell wall biogenesis"/>
    <property type="evidence" value="ECO:0007669"/>
    <property type="project" value="InterPro"/>
</dbReference>
<organism evidence="11 12">
    <name type="scientific">Deinandra increscens subsp. villosa</name>
    <dbReference type="NCBI Taxonomy" id="3103831"/>
    <lineage>
        <taxon>Eukaryota</taxon>
        <taxon>Viridiplantae</taxon>
        <taxon>Streptophyta</taxon>
        <taxon>Embryophyta</taxon>
        <taxon>Tracheophyta</taxon>
        <taxon>Spermatophyta</taxon>
        <taxon>Magnoliopsida</taxon>
        <taxon>eudicotyledons</taxon>
        <taxon>Gunneridae</taxon>
        <taxon>Pentapetalae</taxon>
        <taxon>asterids</taxon>
        <taxon>campanulids</taxon>
        <taxon>Asterales</taxon>
        <taxon>Asteraceae</taxon>
        <taxon>Asteroideae</taxon>
        <taxon>Heliantheae alliance</taxon>
        <taxon>Madieae</taxon>
        <taxon>Madiinae</taxon>
        <taxon>Deinandra</taxon>
    </lineage>
</organism>
<keyword evidence="5 8" id="KW-0326">Glycosidase</keyword>
<keyword evidence="4" id="KW-0325">Glycoprotein</keyword>
<evidence type="ECO:0000256" key="2">
    <source>
        <dbReference type="ARBA" id="ARBA00022801"/>
    </source>
</evidence>
<keyword evidence="9" id="KW-1133">Transmembrane helix</keyword>
<keyword evidence="8" id="KW-0134">Cell wall</keyword>
<dbReference type="GO" id="GO:0016762">
    <property type="term" value="F:xyloglucan:xyloglucosyl transferase activity"/>
    <property type="evidence" value="ECO:0007669"/>
    <property type="project" value="UniProtKB-EC"/>
</dbReference>
<evidence type="ECO:0000256" key="4">
    <source>
        <dbReference type="ARBA" id="ARBA00023180"/>
    </source>
</evidence>
<comment type="PTM">
    <text evidence="8">Contains at least one intrachain disulfide bond essential for its enzymatic activity.</text>
</comment>
<evidence type="ECO:0000256" key="8">
    <source>
        <dbReference type="RuleBase" id="RU361120"/>
    </source>
</evidence>
<evidence type="ECO:0000256" key="5">
    <source>
        <dbReference type="ARBA" id="ARBA00023295"/>
    </source>
</evidence>
<keyword evidence="8" id="KW-0964">Secreted</keyword>
<dbReference type="EMBL" id="JBCNJP010000003">
    <property type="protein sequence ID" value="KAK9079111.1"/>
    <property type="molecule type" value="Genomic_DNA"/>
</dbReference>
<evidence type="ECO:0000313" key="11">
    <source>
        <dbReference type="EMBL" id="KAK9079111.1"/>
    </source>
</evidence>
<dbReference type="CDD" id="cd02176">
    <property type="entry name" value="GH16_XET"/>
    <property type="match status" value="1"/>
</dbReference>
<comment type="function">
    <text evidence="8">Catalyzes xyloglucan endohydrolysis (XEH) and/or endotransglycosylation (XET). Cleaves and religates xyloglucan polymers, an essential constituent of the primary cell wall, and thereby participates in cell wall construction of growing tissues.</text>
</comment>
<dbReference type="PROSITE" id="PS01034">
    <property type="entry name" value="GH16_1"/>
    <property type="match status" value="1"/>
</dbReference>
<dbReference type="InterPro" id="IPR010713">
    <property type="entry name" value="XET_C"/>
</dbReference>
<dbReference type="AlphaFoldDB" id="A0AAP0HBW3"/>
<keyword evidence="8" id="KW-0052">Apoplast</keyword>
<comment type="similarity">
    <text evidence="8">Belongs to the glycosyl hydrolase 16 family.</text>
</comment>
<proteinExistence type="inferred from homology"/>
<name>A0AAP0HBW3_9ASTR</name>
<dbReference type="InterPro" id="IPR013320">
    <property type="entry name" value="ConA-like_dom_sf"/>
</dbReference>
<evidence type="ECO:0000256" key="9">
    <source>
        <dbReference type="SAM" id="Phobius"/>
    </source>
</evidence>
<comment type="subcellular location">
    <subcellularLocation>
        <location evidence="8">Secreted</location>
        <location evidence="8">Cell wall</location>
    </subcellularLocation>
    <subcellularLocation>
        <location evidence="8">Secreted</location>
        <location evidence="8">Extracellular space</location>
        <location evidence="8">Apoplast</location>
    </subcellularLocation>
</comment>
<keyword evidence="1 8" id="KW-0808">Transferase</keyword>
<feature type="active site" description="Nucleophile" evidence="6">
    <location>
        <position position="164"/>
    </location>
</feature>
<comment type="caution">
    <text evidence="11">The sequence shown here is derived from an EMBL/GenBank/DDBJ whole genome shotgun (WGS) entry which is preliminary data.</text>
</comment>
<protein>
    <recommendedName>
        <fullName evidence="8">Xyloglucan endotransglucosylase/hydrolase</fullName>
        <ecNumber evidence="8">2.4.1.207</ecNumber>
    </recommendedName>
</protein>
<keyword evidence="2 8" id="KW-0378">Hydrolase</keyword>
<evidence type="ECO:0000256" key="6">
    <source>
        <dbReference type="PIRSR" id="PIRSR005604-1"/>
    </source>
</evidence>
<dbReference type="PIRSF" id="PIRSF005604">
    <property type="entry name" value="XET"/>
    <property type="match status" value="1"/>
</dbReference>